<evidence type="ECO:0000256" key="9">
    <source>
        <dbReference type="SAM" id="MobiDB-lite"/>
    </source>
</evidence>
<organism evidence="11 12">
    <name type="scientific">Phormidesmis priestleyi ULC007</name>
    <dbReference type="NCBI Taxonomy" id="1920490"/>
    <lineage>
        <taxon>Bacteria</taxon>
        <taxon>Bacillati</taxon>
        <taxon>Cyanobacteriota</taxon>
        <taxon>Cyanophyceae</taxon>
        <taxon>Leptolyngbyales</taxon>
        <taxon>Leptolyngbyaceae</taxon>
        <taxon>Phormidesmis</taxon>
    </lineage>
</organism>
<evidence type="ECO:0000256" key="7">
    <source>
        <dbReference type="PROSITE-ProRule" id="PRU01384"/>
    </source>
</evidence>
<accession>A0A2T1DC59</accession>
<dbReference type="Gene3D" id="1.10.268.10">
    <property type="entry name" value="Topoisomerase, domain 3"/>
    <property type="match status" value="1"/>
</dbReference>
<dbReference type="InterPro" id="IPR013760">
    <property type="entry name" value="Topo_IIA-like_dom_sf"/>
</dbReference>
<dbReference type="SUPFAM" id="SSF101904">
    <property type="entry name" value="GyrA/ParC C-terminal domain-like"/>
    <property type="match status" value="1"/>
</dbReference>
<comment type="similarity">
    <text evidence="2">Belongs to the type II topoisomerase GyrA/ParC subunit family.</text>
</comment>
<dbReference type="GO" id="GO:0009330">
    <property type="term" value="C:DNA topoisomerase type II (double strand cut, ATP-hydrolyzing) complex"/>
    <property type="evidence" value="ECO:0007669"/>
    <property type="project" value="TreeGrafter"/>
</dbReference>
<dbReference type="Pfam" id="PF00521">
    <property type="entry name" value="DNA_topoisoIV"/>
    <property type="match status" value="1"/>
</dbReference>
<dbReference type="GO" id="GO:0003677">
    <property type="term" value="F:DNA binding"/>
    <property type="evidence" value="ECO:0007669"/>
    <property type="project" value="UniProtKB-UniRule"/>
</dbReference>
<dbReference type="OrthoDB" id="9806486at2"/>
<evidence type="ECO:0000259" key="10">
    <source>
        <dbReference type="PROSITE" id="PS52040"/>
    </source>
</evidence>
<sequence length="864" mass="95687">MANQLNILPAGQVIATALHTEMQQSYLEYAMSVIVGRALPDVRDGLKPVHRRILYAMHELGLTPDRPYRKCARVVGDVLGKYHPHGDQSVYDALVRLVQDFSSRYPLLGGHGNFGSVDNDPPAAMRYTETRLAAIGNESLLTEIGESTVEFVGNFDNSQQEPTVLPAQLPILLLNGSSGIAVGMATNIPPHNLGEVVDGLVALIDNPDLSDARLFELIPGPDFPTGGEILGIEGIREAYTTGRGSIPVRGVANIEELTVGRGKHRRTAIIITELPFQVNKAAMIEKIAELVNQGKIEGIGDLRDESDRDGIRVVVELRRDANPQKILSALYRQTALQNNFGAILLALTGNQPKQMTLRELLQEFLSFRETTLTRRYNHELEKAETQIHIVEGRLTALSHLDEVIDILRNAPDGTTAKVQLQEQLDLSDRQADAILSMPLRRLTAMERQSLQTEFEELTTQMKELRRVLGDRRELLKALKKDLRALRKKYADDRRTRIIGVEPPKEEAKNTRNKADKVVEPQSSKPKTQNSDFSLTLDYEEEAQETVVELTHRGYARRMAPKVYDRLNRNRTDNEPTINLEDVDEFGVQTQFTTTAQTLVVMTRSGKAYPVKVSDIPQVSGKSRGTPLVTLLPVTAQGMPDSIAGSFILPDDLDDQYLLLLTEQGRLKRLPLSEFADLTGRGLTALKLREEDQLLLISLTQVGEQVVIATSSGRVLRFEVNDEQVPIASRTSQGNAGMRISKKEKIVGWAIATTDDTFLMVSEQGYAKQMAIKSLRRANTGEIGVQAFQFTTKTDALIGTVAVLPEALVFLLTNENHLARVAVESIKVGTKDGKGDRIVKLDKSEQIIGVSLPILLSDHVEDGEE</sequence>
<dbReference type="GO" id="GO:0005737">
    <property type="term" value="C:cytoplasm"/>
    <property type="evidence" value="ECO:0007669"/>
    <property type="project" value="TreeGrafter"/>
</dbReference>
<dbReference type="RefSeq" id="WP_073073315.1">
    <property type="nucleotide sequence ID" value="NZ_MPPI01000022.1"/>
</dbReference>
<keyword evidence="8" id="KW-0175">Coiled coil</keyword>
<name>A0A2T1DC59_9CYAN</name>
<comment type="catalytic activity">
    <reaction evidence="1 7">
        <text>ATP-dependent breakage, passage and rejoining of double-stranded DNA.</text>
        <dbReference type="EC" id="5.6.2.2"/>
    </reaction>
</comment>
<reference evidence="11 12" key="2">
    <citation type="submission" date="2018-03" db="EMBL/GenBank/DDBJ databases">
        <title>The ancient ancestry and fast evolution of plastids.</title>
        <authorList>
            <person name="Moore K.R."/>
            <person name="Magnabosco C."/>
            <person name="Momper L."/>
            <person name="Gold D.A."/>
            <person name="Bosak T."/>
            <person name="Fournier G.P."/>
        </authorList>
    </citation>
    <scope>NUCLEOTIDE SEQUENCE [LARGE SCALE GENOMIC DNA]</scope>
    <source>
        <strain evidence="11 12">ULC007</strain>
    </source>
</reference>
<proteinExistence type="inferred from homology"/>
<feature type="compositionally biased region" description="Polar residues" evidence="9">
    <location>
        <begin position="520"/>
        <end position="530"/>
    </location>
</feature>
<evidence type="ECO:0000256" key="4">
    <source>
        <dbReference type="ARBA" id="ARBA00023029"/>
    </source>
</evidence>
<keyword evidence="5 7" id="KW-0238">DNA-binding</keyword>
<dbReference type="InterPro" id="IPR050220">
    <property type="entry name" value="Type_II_DNA_Topoisomerases"/>
</dbReference>
<feature type="region of interest" description="Disordered" evidence="9">
    <location>
        <begin position="500"/>
        <end position="530"/>
    </location>
</feature>
<dbReference type="InterPro" id="IPR002205">
    <property type="entry name" value="Topo_IIA_dom_A"/>
</dbReference>
<dbReference type="AlphaFoldDB" id="A0A2T1DC59"/>
<dbReference type="SMART" id="SM00434">
    <property type="entry name" value="TOP4c"/>
    <property type="match status" value="1"/>
</dbReference>
<keyword evidence="4 7" id="KW-0799">Topoisomerase</keyword>
<dbReference type="Gene3D" id="3.90.199.10">
    <property type="entry name" value="Topoisomerase II, domain 5"/>
    <property type="match status" value="1"/>
</dbReference>
<feature type="coiled-coil region" evidence="8">
    <location>
        <begin position="447"/>
        <end position="495"/>
    </location>
</feature>
<dbReference type="PANTHER" id="PTHR43493:SF5">
    <property type="entry name" value="DNA GYRASE SUBUNIT A, CHLOROPLASTIC_MITOCHONDRIAL"/>
    <property type="match status" value="1"/>
</dbReference>
<dbReference type="InterPro" id="IPR035516">
    <property type="entry name" value="Gyrase/topoIV_suA_C"/>
</dbReference>
<dbReference type="NCBIfam" id="NF004044">
    <property type="entry name" value="PRK05561.1"/>
    <property type="match status" value="1"/>
</dbReference>
<evidence type="ECO:0000256" key="6">
    <source>
        <dbReference type="ARBA" id="ARBA00023235"/>
    </source>
</evidence>
<evidence type="ECO:0000256" key="8">
    <source>
        <dbReference type="SAM" id="Coils"/>
    </source>
</evidence>
<dbReference type="Gene3D" id="3.30.1360.40">
    <property type="match status" value="1"/>
</dbReference>
<dbReference type="Pfam" id="PF03989">
    <property type="entry name" value="DNA_gyraseA_C"/>
    <property type="match status" value="5"/>
</dbReference>
<gene>
    <name evidence="11" type="ORF">C7B65_16340</name>
</gene>
<dbReference type="EMBL" id="PVWG01000020">
    <property type="protein sequence ID" value="PSB18090.1"/>
    <property type="molecule type" value="Genomic_DNA"/>
</dbReference>
<dbReference type="InterPro" id="IPR013758">
    <property type="entry name" value="Topo_IIA_A/C_ab"/>
</dbReference>
<evidence type="ECO:0000256" key="2">
    <source>
        <dbReference type="ARBA" id="ARBA00008263"/>
    </source>
</evidence>
<keyword evidence="12" id="KW-1185">Reference proteome</keyword>
<dbReference type="FunFam" id="3.90.199.10:FF:000001">
    <property type="entry name" value="DNA gyrase subunit A"/>
    <property type="match status" value="1"/>
</dbReference>
<dbReference type="CDD" id="cd00187">
    <property type="entry name" value="TOP4c"/>
    <property type="match status" value="1"/>
</dbReference>
<feature type="compositionally biased region" description="Basic and acidic residues" evidence="9">
    <location>
        <begin position="502"/>
        <end position="518"/>
    </location>
</feature>
<dbReference type="STRING" id="1920490.GCA_001895925_01088"/>
<dbReference type="SUPFAM" id="SSF56719">
    <property type="entry name" value="Type II DNA topoisomerase"/>
    <property type="match status" value="1"/>
</dbReference>
<feature type="domain" description="Topo IIA-type catalytic" evidence="10">
    <location>
        <begin position="39"/>
        <end position="510"/>
    </location>
</feature>
<evidence type="ECO:0000313" key="11">
    <source>
        <dbReference type="EMBL" id="PSB18090.1"/>
    </source>
</evidence>
<evidence type="ECO:0000256" key="1">
    <source>
        <dbReference type="ARBA" id="ARBA00000185"/>
    </source>
</evidence>
<dbReference type="PANTHER" id="PTHR43493">
    <property type="entry name" value="DNA GYRASE/TOPOISOMERASE SUBUNIT A"/>
    <property type="match status" value="1"/>
</dbReference>
<evidence type="ECO:0000313" key="12">
    <source>
        <dbReference type="Proteomes" id="UP000238634"/>
    </source>
</evidence>
<dbReference type="Proteomes" id="UP000238634">
    <property type="component" value="Unassembled WGS sequence"/>
</dbReference>
<dbReference type="InterPro" id="IPR006691">
    <property type="entry name" value="GyrA/parC_rep"/>
</dbReference>
<dbReference type="GO" id="GO:0006265">
    <property type="term" value="P:DNA topological change"/>
    <property type="evidence" value="ECO:0007669"/>
    <property type="project" value="UniProtKB-UniRule"/>
</dbReference>
<protein>
    <recommendedName>
        <fullName evidence="3">DNA topoisomerase (ATP-hydrolyzing)</fullName>
        <ecNumber evidence="3">5.6.2.2</ecNumber>
    </recommendedName>
</protein>
<reference evidence="11 12" key="1">
    <citation type="submission" date="2018-02" db="EMBL/GenBank/DDBJ databases">
        <authorList>
            <person name="Cohen D.B."/>
            <person name="Kent A.D."/>
        </authorList>
    </citation>
    <scope>NUCLEOTIDE SEQUENCE [LARGE SCALE GENOMIC DNA]</scope>
    <source>
        <strain evidence="11 12">ULC007</strain>
    </source>
</reference>
<keyword evidence="6 7" id="KW-0413">Isomerase</keyword>
<feature type="active site" description="O-(5'-phospho-DNA)-tyrosine intermediate" evidence="7">
    <location>
        <position position="127"/>
    </location>
</feature>
<dbReference type="InterPro" id="IPR013757">
    <property type="entry name" value="Topo_IIA_A_a_sf"/>
</dbReference>
<dbReference type="PROSITE" id="PS52040">
    <property type="entry name" value="TOPO_IIA"/>
    <property type="match status" value="1"/>
</dbReference>
<comment type="caution">
    <text evidence="11">The sequence shown here is derived from an EMBL/GenBank/DDBJ whole genome shotgun (WGS) entry which is preliminary data.</text>
</comment>
<dbReference type="FunFam" id="3.30.1360.40:FF:000002">
    <property type="entry name" value="DNA gyrase subunit A"/>
    <property type="match status" value="1"/>
</dbReference>
<evidence type="ECO:0000256" key="5">
    <source>
        <dbReference type="ARBA" id="ARBA00023125"/>
    </source>
</evidence>
<dbReference type="GO" id="GO:0005524">
    <property type="term" value="F:ATP binding"/>
    <property type="evidence" value="ECO:0007669"/>
    <property type="project" value="InterPro"/>
</dbReference>
<dbReference type="EC" id="5.6.2.2" evidence="3"/>
<dbReference type="Gene3D" id="2.120.10.90">
    <property type="entry name" value="DNA gyrase/topoisomerase IV, subunit A, C-terminal"/>
    <property type="match status" value="1"/>
</dbReference>
<evidence type="ECO:0000256" key="3">
    <source>
        <dbReference type="ARBA" id="ARBA00012895"/>
    </source>
</evidence>
<dbReference type="GO" id="GO:0034335">
    <property type="term" value="F:DNA negative supercoiling activity"/>
    <property type="evidence" value="ECO:0007669"/>
    <property type="project" value="UniProtKB-ARBA"/>
</dbReference>
<dbReference type="FunFam" id="1.10.268.10:FF:000001">
    <property type="entry name" value="DNA gyrase subunit A"/>
    <property type="match status" value="1"/>
</dbReference>